<feature type="region of interest" description="Disordered" evidence="10">
    <location>
        <begin position="392"/>
        <end position="411"/>
    </location>
</feature>
<proteinExistence type="inferred from homology"/>
<evidence type="ECO:0000256" key="7">
    <source>
        <dbReference type="ARBA" id="ARBA00039680"/>
    </source>
</evidence>
<dbReference type="Proteomes" id="UP000005207">
    <property type="component" value="Linkage group LG22"/>
</dbReference>
<dbReference type="Gene3D" id="3.60.110.10">
    <property type="entry name" value="Carbon-nitrogen hydrolase"/>
    <property type="match status" value="1"/>
</dbReference>
<evidence type="ECO:0000256" key="2">
    <source>
        <dbReference type="ARBA" id="ARBA00022729"/>
    </source>
</evidence>
<evidence type="ECO:0000256" key="10">
    <source>
        <dbReference type="SAM" id="MobiDB-lite"/>
    </source>
</evidence>
<evidence type="ECO:0000256" key="4">
    <source>
        <dbReference type="ARBA" id="ARBA00023180"/>
    </source>
</evidence>
<evidence type="ECO:0000256" key="8">
    <source>
        <dbReference type="ARBA" id="ARBA00043697"/>
    </source>
</evidence>
<dbReference type="Pfam" id="PF00795">
    <property type="entry name" value="CN_hydrolase"/>
    <property type="match status" value="1"/>
</dbReference>
<feature type="active site" description="Proton donor" evidence="9">
    <location>
        <position position="252"/>
    </location>
</feature>
<dbReference type="InterPro" id="IPR012101">
    <property type="entry name" value="Biotinidase-like_euk"/>
</dbReference>
<reference evidence="12" key="3">
    <citation type="submission" date="2025-09" db="UniProtKB">
        <authorList>
            <consortium name="Ensembl"/>
        </authorList>
    </citation>
    <scope>IDENTIFICATION</scope>
</reference>
<dbReference type="InterPro" id="IPR043957">
    <property type="entry name" value="Vanin_C"/>
</dbReference>
<protein>
    <recommendedName>
        <fullName evidence="7">Biotinidase</fullName>
        <ecNumber evidence="6">3.5.1.12</ecNumber>
    </recommendedName>
</protein>
<evidence type="ECO:0000256" key="9">
    <source>
        <dbReference type="PIRSR" id="PIRSR011861-1"/>
    </source>
</evidence>
<dbReference type="GeneTree" id="ENSGT00390000013823"/>
<evidence type="ECO:0000313" key="12">
    <source>
        <dbReference type="Ensembl" id="ENSONIP00000039971.1"/>
    </source>
</evidence>
<dbReference type="GO" id="GO:0047708">
    <property type="term" value="F:biotinidase activity"/>
    <property type="evidence" value="ECO:0007669"/>
    <property type="project" value="UniProtKB-EC"/>
</dbReference>
<evidence type="ECO:0000259" key="11">
    <source>
        <dbReference type="PROSITE" id="PS50263"/>
    </source>
</evidence>
<dbReference type="SUPFAM" id="SSF56317">
    <property type="entry name" value="Carbon-nitrogen hydrolase"/>
    <property type="match status" value="1"/>
</dbReference>
<keyword evidence="3" id="KW-0378">Hydrolase</keyword>
<dbReference type="InParanoid" id="A0A669BZZ3"/>
<evidence type="ECO:0000256" key="1">
    <source>
        <dbReference type="ARBA" id="ARBA00008225"/>
    </source>
</evidence>
<keyword evidence="13" id="KW-1185">Reference proteome</keyword>
<feature type="domain" description="CN hydrolase" evidence="11">
    <location>
        <begin position="42"/>
        <end position="380"/>
    </location>
</feature>
<comment type="catalytic activity">
    <reaction evidence="8">
        <text>biocytin + H2O = biotin + L-lysine</text>
        <dbReference type="Rhea" id="RHEA:77171"/>
        <dbReference type="ChEBI" id="CHEBI:15377"/>
        <dbReference type="ChEBI" id="CHEBI:32551"/>
        <dbReference type="ChEBI" id="CHEBI:57586"/>
        <dbReference type="ChEBI" id="CHEBI:195545"/>
        <dbReference type="EC" id="3.5.1.12"/>
    </reaction>
</comment>
<evidence type="ECO:0000313" key="13">
    <source>
        <dbReference type="Proteomes" id="UP000005207"/>
    </source>
</evidence>
<evidence type="ECO:0000256" key="5">
    <source>
        <dbReference type="ARBA" id="ARBA00037073"/>
    </source>
</evidence>
<dbReference type="InterPro" id="IPR003010">
    <property type="entry name" value="C-N_Hydrolase"/>
</dbReference>
<dbReference type="PANTHER" id="PTHR10609:SF14">
    <property type="entry name" value="BIOTINIDASE"/>
    <property type="match status" value="1"/>
</dbReference>
<dbReference type="PIRSF" id="PIRSF011861">
    <property type="entry name" value="Biotinidase"/>
    <property type="match status" value="1"/>
</dbReference>
<dbReference type="InterPro" id="IPR036526">
    <property type="entry name" value="C-N_Hydrolase_sf"/>
</dbReference>
<keyword evidence="2" id="KW-0732">Signal</keyword>
<name>A0A669BZZ3_ORENI</name>
<accession>A0A669BZZ3</accession>
<dbReference type="AlphaFoldDB" id="A0A669BZZ3"/>
<evidence type="ECO:0000256" key="3">
    <source>
        <dbReference type="ARBA" id="ARBA00022801"/>
    </source>
</evidence>
<keyword evidence="4" id="KW-0325">Glycoprotein</keyword>
<reference evidence="12" key="2">
    <citation type="submission" date="2025-08" db="UniProtKB">
        <authorList>
            <consortium name="Ensembl"/>
        </authorList>
    </citation>
    <scope>IDENTIFICATION</scope>
</reference>
<dbReference type="PROSITE" id="PS50263">
    <property type="entry name" value="CN_HYDROLASE"/>
    <property type="match status" value="1"/>
</dbReference>
<evidence type="ECO:0000256" key="6">
    <source>
        <dbReference type="ARBA" id="ARBA00039012"/>
    </source>
</evidence>
<dbReference type="PANTHER" id="PTHR10609">
    <property type="entry name" value="BIOTINIDASE-RELATED"/>
    <property type="match status" value="1"/>
</dbReference>
<dbReference type="CDD" id="cd07567">
    <property type="entry name" value="biotinidase_like"/>
    <property type="match status" value="1"/>
</dbReference>
<dbReference type="Ensembl" id="ENSONIT00000039069.1">
    <property type="protein sequence ID" value="ENSONIP00000039971.1"/>
    <property type="gene ID" value="ENSONIG00000010851.2"/>
</dbReference>
<comment type="function">
    <text evidence="5">Catalytic release of biotin from biocytin, the product of biotin-dependent carboxylases degradation.</text>
</comment>
<dbReference type="EC" id="3.5.1.12" evidence="6"/>
<reference evidence="13" key="1">
    <citation type="submission" date="2012-01" db="EMBL/GenBank/DDBJ databases">
        <title>The Genome Sequence of Oreochromis niloticus (Nile Tilapia).</title>
        <authorList>
            <consortium name="Broad Institute Genome Assembly Team"/>
            <consortium name="Broad Institute Sequencing Platform"/>
            <person name="Di Palma F."/>
            <person name="Johnson J."/>
            <person name="Lander E.S."/>
            <person name="Lindblad-Toh K."/>
        </authorList>
    </citation>
    <scope>NUCLEOTIDE SEQUENCE [LARGE SCALE GENOMIC DNA]</scope>
</reference>
<feature type="active site" description="Proton acceptor" evidence="9">
    <location>
        <position position="87"/>
    </location>
</feature>
<organism evidence="12 13">
    <name type="scientific">Oreochromis niloticus</name>
    <name type="common">Nile tilapia</name>
    <name type="synonym">Tilapia nilotica</name>
    <dbReference type="NCBI Taxonomy" id="8128"/>
    <lineage>
        <taxon>Eukaryota</taxon>
        <taxon>Metazoa</taxon>
        <taxon>Chordata</taxon>
        <taxon>Craniata</taxon>
        <taxon>Vertebrata</taxon>
        <taxon>Euteleostomi</taxon>
        <taxon>Actinopterygii</taxon>
        <taxon>Neopterygii</taxon>
        <taxon>Teleostei</taxon>
        <taxon>Neoteleostei</taxon>
        <taxon>Acanthomorphata</taxon>
        <taxon>Ovalentaria</taxon>
        <taxon>Cichlomorphae</taxon>
        <taxon>Cichliformes</taxon>
        <taxon>Cichlidae</taxon>
        <taxon>African cichlids</taxon>
        <taxon>Pseudocrenilabrinae</taxon>
        <taxon>Oreochromini</taxon>
        <taxon>Oreochromis</taxon>
    </lineage>
</organism>
<sequence length="585" mass="65606">MPRVKETGRKMLFIIAVVSVYLASVISTADSSYVAAVYEHKVILNPDPRTPMSRHEALQHMQKNLDIYEEQAARAAQQGAQILVFPEDGIHGFNFTRSSIAAYLETIPNPQEESWNPCTEPERHNNTEVHNHIFRFCDGKKTLIVFDWALLSSGSQGSWPIYSVGCNMPYSHNMSLCLNLIIFDYVCDSKVLQRLSCMARRNNLYLVANMPDLQPCPLKTSPTSTCPPDGRWQFNTNVAFRSDGLLIARYHKQNLFFEQSFDTPPEVEVITFDTPFAGKFGLFICFDILFHDPAVVLVEMGVRQLIFPTAWMNTLPLLDSVQFHSAFSLGANVTLLAANLRNDRLIMKGSGIYTPFSATYHHAWKGDPEEGRLLVARVPVLEPLEVKQSAAKEVEAGGGESASSVATDSGRCHQDSCDDHSPHSVHPSHPTFISSMMYDTFTFVLLNVTQGDVKVCNGTFCCHLQYRWLLQDHKELYALGAFAGLHTVDGRYALQVCAIVRCGGLDQSSCGQEVEEAESKMDFLLEGNFDTKYVYPSILTSRMFLEQPESLEKAADMRVTMKHSNMKSGLVTACLYGRMYHLDNE</sequence>
<feature type="active site" description="Nucleophile" evidence="9">
    <location>
        <position position="285"/>
    </location>
</feature>
<comment type="similarity">
    <text evidence="1">Belongs to the carbon-nitrogen hydrolase superfamily. BTD/VNN family.</text>
</comment>
<gene>
    <name evidence="12" type="primary">BTD</name>
    <name evidence="12" type="synonym">btd</name>
</gene>
<dbReference type="Pfam" id="PF19018">
    <property type="entry name" value="Vanin_C"/>
    <property type="match status" value="1"/>
</dbReference>
<dbReference type="InterPro" id="IPR040154">
    <property type="entry name" value="Biotinidase/VNN"/>
</dbReference>